<proteinExistence type="predicted"/>
<reference evidence="1 2" key="1">
    <citation type="submission" date="2015-03" db="EMBL/GenBank/DDBJ databases">
        <title>Draft genome of the nematode, Opisthorchis viverrini.</title>
        <authorList>
            <person name="Mitreva M."/>
        </authorList>
    </citation>
    <scope>NUCLEOTIDE SEQUENCE [LARGE SCALE GENOMIC DNA]</scope>
    <source>
        <strain evidence="1">Khon Kaen</strain>
    </source>
</reference>
<dbReference type="Proteomes" id="UP000243686">
    <property type="component" value="Unassembled WGS sequence"/>
</dbReference>
<dbReference type="EMBL" id="KV892079">
    <property type="protein sequence ID" value="OON21565.1"/>
    <property type="molecule type" value="Genomic_DNA"/>
</dbReference>
<name>A0A1S8X4A7_OPIVI</name>
<organism evidence="1 2">
    <name type="scientific">Opisthorchis viverrini</name>
    <name type="common">Southeast Asian liver fluke</name>
    <dbReference type="NCBI Taxonomy" id="6198"/>
    <lineage>
        <taxon>Eukaryota</taxon>
        <taxon>Metazoa</taxon>
        <taxon>Spiralia</taxon>
        <taxon>Lophotrochozoa</taxon>
        <taxon>Platyhelminthes</taxon>
        <taxon>Trematoda</taxon>
        <taxon>Digenea</taxon>
        <taxon>Opisthorchiida</taxon>
        <taxon>Opisthorchiata</taxon>
        <taxon>Opisthorchiidae</taxon>
        <taxon>Opisthorchis</taxon>
    </lineage>
</organism>
<dbReference type="AlphaFoldDB" id="A0A1S8X4A7"/>
<sequence>MVRYGRKSGGIQPLILAPCSSCNGKYGPLNETQQEKMTVLEGLPGDWRSRRSSEYKFVGPSTKFILTTFLLLREQGTLITDVISVILGPRVACNKLSDSPCKMRSQDDYE</sequence>
<keyword evidence="2" id="KW-1185">Reference proteome</keyword>
<gene>
    <name evidence="1" type="ORF">X801_02536</name>
</gene>
<evidence type="ECO:0000313" key="2">
    <source>
        <dbReference type="Proteomes" id="UP000243686"/>
    </source>
</evidence>
<protein>
    <submittedName>
        <fullName evidence="1">Uncharacterized protein</fullName>
    </submittedName>
</protein>
<accession>A0A1S8X4A7</accession>
<evidence type="ECO:0000313" key="1">
    <source>
        <dbReference type="EMBL" id="OON21565.1"/>
    </source>
</evidence>